<keyword evidence="1" id="KW-0711">Selenium</keyword>
<dbReference type="InterPro" id="IPR001307">
    <property type="entry name" value="Thiosulphate_STrfase_CS"/>
</dbReference>
<dbReference type="SMART" id="SM00450">
    <property type="entry name" value="RHOD"/>
    <property type="match status" value="1"/>
</dbReference>
<dbReference type="SUPFAM" id="SSF52821">
    <property type="entry name" value="Rhodanese/Cell cycle control phosphatase"/>
    <property type="match status" value="1"/>
</dbReference>
<dbReference type="AlphaFoldDB" id="A0A0Q4B841"/>
<organism evidence="3 4">
    <name type="scientific">Candidatus [Bacteroides] periocalifornicus</name>
    <dbReference type="NCBI Taxonomy" id="1702214"/>
    <lineage>
        <taxon>Bacteria</taxon>
        <taxon>Pseudomonadati</taxon>
        <taxon>Bacteroidota</taxon>
    </lineage>
</organism>
<dbReference type="EMBL" id="LIIK01000009">
    <property type="protein sequence ID" value="KQM09232.1"/>
    <property type="molecule type" value="Genomic_DNA"/>
</dbReference>
<dbReference type="InterPro" id="IPR058840">
    <property type="entry name" value="AAA_SelU"/>
</dbReference>
<dbReference type="InterPro" id="IPR017582">
    <property type="entry name" value="SelU"/>
</dbReference>
<gene>
    <name evidence="3" type="ORF">AL399_02935</name>
</gene>
<dbReference type="NCBIfam" id="TIGR03167">
    <property type="entry name" value="tRNA_sel_U_synt"/>
    <property type="match status" value="1"/>
</dbReference>
<dbReference type="InterPro" id="IPR036873">
    <property type="entry name" value="Rhodanese-like_dom_sf"/>
</dbReference>
<reference evidence="3" key="1">
    <citation type="submission" date="2015-08" db="EMBL/GenBank/DDBJ databases">
        <title>Candidatus Bacteriodes Periocalifornicus.</title>
        <authorList>
            <person name="McLean J.S."/>
            <person name="Kelley S."/>
        </authorList>
    </citation>
    <scope>NUCLEOTIDE SEQUENCE [LARGE SCALE GENOMIC DNA]</scope>
    <source>
        <strain evidence="3">12B</strain>
    </source>
</reference>
<comment type="caution">
    <text evidence="3">The sequence shown here is derived from an EMBL/GenBank/DDBJ whole genome shotgun (WGS) entry which is preliminary data.</text>
</comment>
<dbReference type="PATRIC" id="fig|1702214.3.peg.948"/>
<dbReference type="GO" id="GO:0004792">
    <property type="term" value="F:thiosulfate-cyanide sulfurtransferase activity"/>
    <property type="evidence" value="ECO:0007669"/>
    <property type="project" value="InterPro"/>
</dbReference>
<evidence type="ECO:0000313" key="4">
    <source>
        <dbReference type="Proteomes" id="UP000054172"/>
    </source>
</evidence>
<accession>A0A0Q4B841</accession>
<dbReference type="Proteomes" id="UP000054172">
    <property type="component" value="Unassembled WGS sequence"/>
</dbReference>
<dbReference type="Gene3D" id="3.40.250.10">
    <property type="entry name" value="Rhodanese-like domain"/>
    <property type="match status" value="1"/>
</dbReference>
<dbReference type="PROSITE" id="PS50206">
    <property type="entry name" value="RHODANESE_3"/>
    <property type="match status" value="1"/>
</dbReference>
<dbReference type="Pfam" id="PF26341">
    <property type="entry name" value="AAA_SelU"/>
    <property type="match status" value="1"/>
</dbReference>
<dbReference type="Pfam" id="PF00581">
    <property type="entry name" value="Rhodanese"/>
    <property type="match status" value="1"/>
</dbReference>
<dbReference type="GO" id="GO:0043828">
    <property type="term" value="F:tRNA 2-selenouridine synthase activity"/>
    <property type="evidence" value="ECO:0007669"/>
    <property type="project" value="InterPro"/>
</dbReference>
<dbReference type="SUPFAM" id="SSF52540">
    <property type="entry name" value="P-loop containing nucleoside triphosphate hydrolases"/>
    <property type="match status" value="1"/>
</dbReference>
<dbReference type="PROSITE" id="PS00380">
    <property type="entry name" value="RHODANESE_1"/>
    <property type="match status" value="1"/>
</dbReference>
<evidence type="ECO:0000256" key="1">
    <source>
        <dbReference type="ARBA" id="ARBA00023266"/>
    </source>
</evidence>
<dbReference type="PANTHER" id="PTHR30401">
    <property type="entry name" value="TRNA 2-SELENOURIDINE SYNTHASE"/>
    <property type="match status" value="1"/>
</dbReference>
<dbReference type="InterPro" id="IPR027417">
    <property type="entry name" value="P-loop_NTPase"/>
</dbReference>
<evidence type="ECO:0000313" key="3">
    <source>
        <dbReference type="EMBL" id="KQM09232.1"/>
    </source>
</evidence>
<keyword evidence="4" id="KW-1185">Reference proteome</keyword>
<feature type="domain" description="Rhodanese" evidence="2">
    <location>
        <begin position="32"/>
        <end position="147"/>
    </location>
</feature>
<proteinExistence type="predicted"/>
<evidence type="ECO:0000259" key="2">
    <source>
        <dbReference type="PROSITE" id="PS50206"/>
    </source>
</evidence>
<dbReference type="PANTHER" id="PTHR30401:SF0">
    <property type="entry name" value="TRNA 2-SELENOURIDINE SYNTHASE"/>
    <property type="match status" value="1"/>
</dbReference>
<dbReference type="STRING" id="1702214.AL399_02935"/>
<dbReference type="NCBIfam" id="NF008750">
    <property type="entry name" value="PRK11784.1-2"/>
    <property type="match status" value="1"/>
</dbReference>
<protein>
    <recommendedName>
        <fullName evidence="2">Rhodanese domain-containing protein</fullName>
    </recommendedName>
</protein>
<dbReference type="GO" id="GO:0002098">
    <property type="term" value="P:tRNA wobble uridine modification"/>
    <property type="evidence" value="ECO:0007669"/>
    <property type="project" value="InterPro"/>
</dbReference>
<sequence>MQQEFPLLTTSPVRPCSVDAYTYLALSQAGGIADVRAPAEYARGHIPGAVNVPLFTDEQRAEVGTTYTKKGQKAAVELGFSLVDGRMDALRRDLLALAYSGAVRIHCWRGGMRSASVAWLAARSGVEPILLTGGYKAYRALVHSAFEYPWQLIVLAGRTGVGKTEILQHLALLGEQVVDLEGLAHHKGSAFGALGQAEQPSTEQFENNLHQILSAFYPHRRVWVEGESISIGRIFVPKPFYSLMLASRTVRVEAALEERVARLVRDYTVFPPESIIEALEKITRRMGGDQVKRCRQCIEHGNFNDAIAQTLAYYDRQYDYTLSTHSGQITTLNTRGCSPEQVAVQLVEMANEGGI</sequence>
<name>A0A0Q4B841_9BACT</name>
<dbReference type="InterPro" id="IPR001763">
    <property type="entry name" value="Rhodanese-like_dom"/>
</dbReference>